<feature type="domain" description="N-acetyltransferase" evidence="1">
    <location>
        <begin position="25"/>
        <end position="229"/>
    </location>
</feature>
<proteinExistence type="predicted"/>
<organism evidence="2 3">
    <name type="scientific">Acrodontium crateriforme</name>
    <dbReference type="NCBI Taxonomy" id="150365"/>
    <lineage>
        <taxon>Eukaryota</taxon>
        <taxon>Fungi</taxon>
        <taxon>Dikarya</taxon>
        <taxon>Ascomycota</taxon>
        <taxon>Pezizomycotina</taxon>
        <taxon>Dothideomycetes</taxon>
        <taxon>Dothideomycetidae</taxon>
        <taxon>Mycosphaerellales</taxon>
        <taxon>Teratosphaeriaceae</taxon>
        <taxon>Acrodontium</taxon>
    </lineage>
</organism>
<dbReference type="EMBL" id="CP138587">
    <property type="protein sequence ID" value="WPH02324.1"/>
    <property type="molecule type" value="Genomic_DNA"/>
</dbReference>
<reference evidence="2 3" key="1">
    <citation type="submission" date="2023-11" db="EMBL/GenBank/DDBJ databases">
        <title>An acidophilic fungus is an integral part of prey digestion in a carnivorous sundew plant.</title>
        <authorList>
            <person name="Tsai I.J."/>
        </authorList>
    </citation>
    <scope>NUCLEOTIDE SEQUENCE [LARGE SCALE GENOMIC DNA]</scope>
    <source>
        <strain evidence="2">169a</strain>
    </source>
</reference>
<dbReference type="Pfam" id="PF13673">
    <property type="entry name" value="Acetyltransf_10"/>
    <property type="match status" value="1"/>
</dbReference>
<dbReference type="Proteomes" id="UP001303373">
    <property type="component" value="Chromosome 8"/>
</dbReference>
<keyword evidence="3" id="KW-1185">Reference proteome</keyword>
<dbReference type="InterPro" id="IPR016181">
    <property type="entry name" value="Acyl_CoA_acyltransferase"/>
</dbReference>
<dbReference type="CDD" id="cd04301">
    <property type="entry name" value="NAT_SF"/>
    <property type="match status" value="1"/>
</dbReference>
<accession>A0AAQ3R8Y3</accession>
<dbReference type="SUPFAM" id="SSF55729">
    <property type="entry name" value="Acyl-CoA N-acyltransferases (Nat)"/>
    <property type="match status" value="1"/>
</dbReference>
<dbReference type="Gene3D" id="3.40.630.30">
    <property type="match status" value="1"/>
</dbReference>
<dbReference type="InterPro" id="IPR000182">
    <property type="entry name" value="GNAT_dom"/>
</dbReference>
<dbReference type="AlphaFoldDB" id="A0AAQ3R8Y3"/>
<dbReference type="GO" id="GO:0016747">
    <property type="term" value="F:acyltransferase activity, transferring groups other than amino-acyl groups"/>
    <property type="evidence" value="ECO:0007669"/>
    <property type="project" value="InterPro"/>
</dbReference>
<evidence type="ECO:0000313" key="2">
    <source>
        <dbReference type="EMBL" id="WPH02324.1"/>
    </source>
</evidence>
<dbReference type="PROSITE" id="PS51186">
    <property type="entry name" value="GNAT"/>
    <property type="match status" value="1"/>
</dbReference>
<gene>
    <name evidence="2" type="ORF">R9X50_00518700</name>
</gene>
<dbReference type="InterPro" id="IPR052523">
    <property type="entry name" value="Trichothecene_AcTrans"/>
</dbReference>
<dbReference type="PANTHER" id="PTHR42791">
    <property type="entry name" value="GNAT FAMILY ACETYLTRANSFERASE"/>
    <property type="match status" value="1"/>
</dbReference>
<evidence type="ECO:0000313" key="3">
    <source>
        <dbReference type="Proteomes" id="UP001303373"/>
    </source>
</evidence>
<sequence>MSFPAISILESEQEQSAIMSQIPGIEIREAIDSDVSSLSTVVARAFHPVNPYIKQCIPDTAQWRQWWEKALLESIADPKSHPLTALDLAALDESKRAIGLLCLTLFDPDERGAGMFTLAGNPFPSDGDNEALKAMVGTIVEHRERLMLGRTHFLLELFGVDNTYKGRGIGLAMLCKACDIADEAGHDVFVQANASAKDFYAKFGFQVQAESVMPGELQYREYLMLRPYKKQ</sequence>
<name>A0AAQ3R8Y3_9PEZI</name>
<dbReference type="PANTHER" id="PTHR42791:SF1">
    <property type="entry name" value="N-ACETYLTRANSFERASE DOMAIN-CONTAINING PROTEIN"/>
    <property type="match status" value="1"/>
</dbReference>
<evidence type="ECO:0000259" key="1">
    <source>
        <dbReference type="PROSITE" id="PS51186"/>
    </source>
</evidence>
<protein>
    <recommendedName>
        <fullName evidence="1">N-acetyltransferase domain-containing protein</fullName>
    </recommendedName>
</protein>